<comment type="similarity">
    <text evidence="7">Belongs to the light-harvesting chlorophyll a/b-binding (LHC) protein family.</text>
</comment>
<feature type="binding site" evidence="6">
    <location>
        <position position="15"/>
    </location>
    <ligand>
        <name>chlorophyll a</name>
        <dbReference type="ChEBI" id="CHEBI:58416"/>
        <label>1</label>
    </ligand>
</feature>
<dbReference type="AlphaFoldDB" id="E1ZCP9"/>
<dbReference type="InterPro" id="IPR022796">
    <property type="entry name" value="Chloroa_b-bind"/>
</dbReference>
<feature type="binding site" evidence="6">
    <location>
        <position position="113"/>
    </location>
    <ligand>
        <name>chlorophyll a</name>
        <dbReference type="ChEBI" id="CHEBI:58416"/>
        <label>1</label>
    </ligand>
</feature>
<protein>
    <recommendedName>
        <fullName evidence="7">Chlorophyll a-b binding protein, chloroplastic</fullName>
    </recommendedName>
</protein>
<feature type="binding site" evidence="6">
    <location>
        <position position="130"/>
    </location>
    <ligand>
        <name>chlorophyll a</name>
        <dbReference type="ChEBI" id="CHEBI:58416"/>
        <label>1</label>
    </ligand>
</feature>
<evidence type="ECO:0000256" key="3">
    <source>
        <dbReference type="ARBA" id="ARBA00022531"/>
    </source>
</evidence>
<feature type="binding site" evidence="6">
    <location>
        <position position="18"/>
    </location>
    <ligand>
        <name>chlorophyll a</name>
        <dbReference type="ChEBI" id="CHEBI:58416"/>
        <label>1</label>
    </ligand>
</feature>
<dbReference type="Pfam" id="PF00504">
    <property type="entry name" value="Chloroa_b-bind"/>
    <property type="match status" value="1"/>
</dbReference>
<evidence type="ECO:0000256" key="7">
    <source>
        <dbReference type="RuleBase" id="RU363080"/>
    </source>
</evidence>
<dbReference type="OrthoDB" id="423598at2759"/>
<keyword evidence="7" id="KW-0604">Photosystem II</keyword>
<keyword evidence="2 7" id="KW-0150">Chloroplast</keyword>
<dbReference type="SUPFAM" id="SSF103511">
    <property type="entry name" value="Chlorophyll a-b binding protein"/>
    <property type="match status" value="1"/>
</dbReference>
<evidence type="ECO:0000256" key="1">
    <source>
        <dbReference type="ARBA" id="ARBA00022494"/>
    </source>
</evidence>
<gene>
    <name evidence="8" type="ORF">CHLNCDRAFT_48761</name>
</gene>
<feature type="binding site" description="axial binding residue" evidence="6">
    <location>
        <position position="20"/>
    </location>
    <ligand>
        <name>chlorophyll b</name>
        <dbReference type="ChEBI" id="CHEBI:61721"/>
        <label>1</label>
    </ligand>
    <ligandPart>
        <name>Mg</name>
        <dbReference type="ChEBI" id="CHEBI:25107"/>
    </ligandPart>
</feature>
<keyword evidence="1 6" id="KW-0148">Chlorophyll</keyword>
<dbReference type="STRING" id="554065.E1ZCP9"/>
<dbReference type="GO" id="GO:0016168">
    <property type="term" value="F:chlorophyll binding"/>
    <property type="evidence" value="ECO:0007669"/>
    <property type="project" value="UniProtKB-KW"/>
</dbReference>
<accession>E1ZCP9</accession>
<sequence length="169" mass="18955">MFDPANDIKRWRESELTHGRVAMLAALGFVVGEQLEDFPAFMNFDGSITGPAIYQFQQVEEARPLFWESLLLFIGLAESFRVADEYEPGTLGFDPLGLKPSDPEELFELETKELNNGRLAMIGVAGFVLQELAVKRGIFEHLALYLEREAILEIEDLDPALNIALPTIP</sequence>
<comment type="function">
    <text evidence="7">The light-harvesting complex (LHC) functions as a light receptor, it captures and delivers excitation energy to photosystems with which it is closely associated.</text>
</comment>
<keyword evidence="7" id="KW-0793">Thylakoid</keyword>
<name>E1ZCP9_CHLVA</name>
<dbReference type="RefSeq" id="XP_005848576.1">
    <property type="nucleotide sequence ID" value="XM_005848514.1"/>
</dbReference>
<feature type="binding site" evidence="6">
    <location>
        <position position="112"/>
    </location>
    <ligand>
        <name>chlorophyll a</name>
        <dbReference type="ChEBI" id="CHEBI:58416"/>
        <label>1</label>
    </ligand>
</feature>
<feature type="binding site" evidence="6">
    <location>
        <position position="118"/>
    </location>
    <ligand>
        <name>chlorophyll a</name>
        <dbReference type="ChEBI" id="CHEBI:58416"/>
        <label>1</label>
    </ligand>
</feature>
<evidence type="ECO:0000256" key="2">
    <source>
        <dbReference type="ARBA" id="ARBA00022528"/>
    </source>
</evidence>
<keyword evidence="9" id="KW-1185">Reference proteome</keyword>
<dbReference type="eggNOG" id="ENOG502RXY6">
    <property type="taxonomic scope" value="Eukaryota"/>
</dbReference>
<dbReference type="EMBL" id="GL433842">
    <property type="protein sequence ID" value="EFN56474.1"/>
    <property type="molecule type" value="Genomic_DNA"/>
</dbReference>
<dbReference type="Proteomes" id="UP000008141">
    <property type="component" value="Unassembled WGS sequence"/>
</dbReference>
<keyword evidence="7" id="KW-0603">Photosystem I</keyword>
<dbReference type="OMA" id="FRVADEY"/>
<proteinExistence type="inferred from homology"/>
<dbReference type="GO" id="GO:0009535">
    <property type="term" value="C:chloroplast thylakoid membrane"/>
    <property type="evidence" value="ECO:0007669"/>
    <property type="project" value="UniProtKB-SubCell"/>
</dbReference>
<evidence type="ECO:0000256" key="5">
    <source>
        <dbReference type="ARBA" id="ARBA00022991"/>
    </source>
</evidence>
<evidence type="ECO:0000256" key="6">
    <source>
        <dbReference type="PIRSR" id="PIRSR601344-1"/>
    </source>
</evidence>
<reference evidence="8 9" key="1">
    <citation type="journal article" date="2010" name="Plant Cell">
        <title>The Chlorella variabilis NC64A genome reveals adaptation to photosymbiosis, coevolution with viruses, and cryptic sex.</title>
        <authorList>
            <person name="Blanc G."/>
            <person name="Duncan G."/>
            <person name="Agarkova I."/>
            <person name="Borodovsky M."/>
            <person name="Gurnon J."/>
            <person name="Kuo A."/>
            <person name="Lindquist E."/>
            <person name="Lucas S."/>
            <person name="Pangilinan J."/>
            <person name="Polle J."/>
            <person name="Salamov A."/>
            <person name="Terry A."/>
            <person name="Yamada T."/>
            <person name="Dunigan D.D."/>
            <person name="Grigoriev I.V."/>
            <person name="Claverie J.M."/>
            <person name="Van Etten J.L."/>
        </authorList>
    </citation>
    <scope>NUCLEOTIDE SEQUENCE [LARGE SCALE GENOMIC DNA]</scope>
    <source>
        <strain evidence="8 9">NC64A</strain>
    </source>
</reference>
<dbReference type="GeneID" id="17355657"/>
<keyword evidence="4 7" id="KW-0934">Plastid</keyword>
<evidence type="ECO:0000256" key="4">
    <source>
        <dbReference type="ARBA" id="ARBA00022640"/>
    </source>
</evidence>
<dbReference type="GO" id="GO:0009523">
    <property type="term" value="C:photosystem II"/>
    <property type="evidence" value="ECO:0007669"/>
    <property type="project" value="UniProtKB-KW"/>
</dbReference>
<dbReference type="GO" id="GO:0009522">
    <property type="term" value="C:photosystem I"/>
    <property type="evidence" value="ECO:0007669"/>
    <property type="project" value="UniProtKB-KW"/>
</dbReference>
<dbReference type="InParanoid" id="E1ZCP9"/>
<dbReference type="InterPro" id="IPR001344">
    <property type="entry name" value="Chloro_AB-bd_pln"/>
</dbReference>
<evidence type="ECO:0000313" key="9">
    <source>
        <dbReference type="Proteomes" id="UP000008141"/>
    </source>
</evidence>
<keyword evidence="3 7" id="KW-0602">Photosynthesis</keyword>
<dbReference type="Gene3D" id="1.10.3460.10">
    <property type="entry name" value="Chlorophyll a/b binding protein domain"/>
    <property type="match status" value="1"/>
</dbReference>
<comment type="subcellular location">
    <subcellularLocation>
        <location evidence="7">Plastid</location>
        <location evidence="7">Chloroplast thylakoid membrane</location>
    </subcellularLocation>
</comment>
<evidence type="ECO:0000313" key="8">
    <source>
        <dbReference type="EMBL" id="EFN56474.1"/>
    </source>
</evidence>
<keyword evidence="5 7" id="KW-0157">Chromophore</keyword>
<dbReference type="GO" id="GO:0009765">
    <property type="term" value="P:photosynthesis, light harvesting"/>
    <property type="evidence" value="ECO:0007669"/>
    <property type="project" value="InterPro"/>
</dbReference>
<dbReference type="PANTHER" id="PTHR21649">
    <property type="entry name" value="CHLOROPHYLL A/B BINDING PROTEIN"/>
    <property type="match status" value="1"/>
</dbReference>
<feature type="binding site" evidence="6">
    <location>
        <position position="116"/>
    </location>
    <ligand>
        <name>chlorophyll a</name>
        <dbReference type="ChEBI" id="CHEBI:58416"/>
        <label>1</label>
    </ligand>
</feature>
<organism evidence="9">
    <name type="scientific">Chlorella variabilis</name>
    <name type="common">Green alga</name>
    <dbReference type="NCBI Taxonomy" id="554065"/>
    <lineage>
        <taxon>Eukaryota</taxon>
        <taxon>Viridiplantae</taxon>
        <taxon>Chlorophyta</taxon>
        <taxon>core chlorophytes</taxon>
        <taxon>Trebouxiophyceae</taxon>
        <taxon>Chlorellales</taxon>
        <taxon>Chlorellaceae</taxon>
        <taxon>Chlorella clade</taxon>
        <taxon>Chlorella</taxon>
    </lineage>
</organism>
<dbReference type="KEGG" id="cvr:CHLNCDRAFT_48761"/>